<reference evidence="1 2" key="1">
    <citation type="journal article" date="2015" name="Nature">
        <title>rRNA introns, odd ribosomes, and small enigmatic genomes across a large radiation of phyla.</title>
        <authorList>
            <person name="Brown C.T."/>
            <person name="Hug L.A."/>
            <person name="Thomas B.C."/>
            <person name="Sharon I."/>
            <person name="Castelle C.J."/>
            <person name="Singh A."/>
            <person name="Wilkins M.J."/>
            <person name="Williams K.H."/>
            <person name="Banfield J.F."/>
        </authorList>
    </citation>
    <scope>NUCLEOTIDE SEQUENCE [LARGE SCALE GENOMIC DNA]</scope>
</reference>
<accession>A0A0G0WTH2</accession>
<proteinExistence type="predicted"/>
<comment type="caution">
    <text evidence="1">The sequence shown here is derived from an EMBL/GenBank/DDBJ whole genome shotgun (WGS) entry which is preliminary data.</text>
</comment>
<organism evidence="1 2">
    <name type="scientific">Candidatus Woesebacteria bacterium GW2011_GWA1_41_7</name>
    <dbReference type="NCBI Taxonomy" id="1618556"/>
    <lineage>
        <taxon>Bacteria</taxon>
        <taxon>Candidatus Woeseibacteriota</taxon>
    </lineage>
</organism>
<dbReference type="AlphaFoldDB" id="A0A0G0WTH2"/>
<dbReference type="EMBL" id="LCBU01000049">
    <property type="protein sequence ID" value="KKS16049.1"/>
    <property type="molecule type" value="Genomic_DNA"/>
</dbReference>
<name>A0A0G0WTH2_9BACT</name>
<evidence type="ECO:0000313" key="2">
    <source>
        <dbReference type="Proteomes" id="UP000033969"/>
    </source>
</evidence>
<evidence type="ECO:0000313" key="1">
    <source>
        <dbReference type="EMBL" id="KKS16049.1"/>
    </source>
</evidence>
<protein>
    <submittedName>
        <fullName evidence="1">Uncharacterized protein</fullName>
    </submittedName>
</protein>
<feature type="non-terminal residue" evidence="1">
    <location>
        <position position="1"/>
    </location>
</feature>
<dbReference type="Proteomes" id="UP000033969">
    <property type="component" value="Unassembled WGS sequence"/>
</dbReference>
<sequence length="96" mass="11110">YILIATNKQSKDISGASYWYLDRDDGIVDKKLPDIKESYDKVYKVAKRIQLARKINHFKCPKGGCYACRPYERILKGEGEFVGVSDTRQDIYILND</sequence>
<gene>
    <name evidence="1" type="ORF">UU74_C0049G0001</name>
</gene>